<evidence type="ECO:0000313" key="2">
    <source>
        <dbReference type="EMBL" id="OAK57517.1"/>
    </source>
</evidence>
<protein>
    <submittedName>
        <fullName evidence="2">Uncharacterized protein</fullName>
    </submittedName>
</protein>
<dbReference type="RefSeq" id="WP_068420874.1">
    <property type="nucleotide sequence ID" value="NZ_LVHI01000001.1"/>
</dbReference>
<evidence type="ECO:0000313" key="3">
    <source>
        <dbReference type="Proteomes" id="UP000077519"/>
    </source>
</evidence>
<name>A0A177YPM2_9NOCA</name>
<reference evidence="2 3" key="1">
    <citation type="submission" date="2016-03" db="EMBL/GenBank/DDBJ databases">
        <title>Genome sequence of Rhodococcus kyotonensis KB10.</title>
        <authorList>
            <person name="Jeong H."/>
            <person name="Hong C.E."/>
            <person name="Jo S.H."/>
            <person name="Park J.M."/>
        </authorList>
    </citation>
    <scope>NUCLEOTIDE SEQUENCE [LARGE SCALE GENOMIC DNA]</scope>
    <source>
        <strain evidence="2 3">KB10</strain>
    </source>
</reference>
<feature type="region of interest" description="Disordered" evidence="1">
    <location>
        <begin position="147"/>
        <end position="194"/>
    </location>
</feature>
<proteinExistence type="predicted"/>
<feature type="compositionally biased region" description="Basic and acidic residues" evidence="1">
    <location>
        <begin position="62"/>
        <end position="71"/>
    </location>
</feature>
<sequence>MSIHGVEGRSDVAVLREVLAAVSGRPALAPLHATASALLADLDTASSDDPSSVPPGDIPDVDIPHVTKPRIDQPLGDPLGGTPTQLPRQTIIDAELVDDSAIDGAIGGGVSAGLSNHESPTGYTDQGVPTWDSVRGKVEGRSAMALGAEELGQSSPAGRSLDEQWNDREEAGRKKLDEIRRSMKAPSEHVHKNT</sequence>
<feature type="compositionally biased region" description="Basic and acidic residues" evidence="1">
    <location>
        <begin position="160"/>
        <end position="194"/>
    </location>
</feature>
<dbReference type="Proteomes" id="UP000077519">
    <property type="component" value="Unassembled WGS sequence"/>
</dbReference>
<accession>A0A177YPM2</accession>
<evidence type="ECO:0000256" key="1">
    <source>
        <dbReference type="SAM" id="MobiDB-lite"/>
    </source>
</evidence>
<comment type="caution">
    <text evidence="2">The sequence shown here is derived from an EMBL/GenBank/DDBJ whole genome shotgun (WGS) entry which is preliminary data.</text>
</comment>
<keyword evidence="3" id="KW-1185">Reference proteome</keyword>
<feature type="region of interest" description="Disordered" evidence="1">
    <location>
        <begin position="44"/>
        <end position="86"/>
    </location>
</feature>
<dbReference type="AlphaFoldDB" id="A0A177YPM2"/>
<organism evidence="2 3">
    <name type="scientific">Rhodococcoides kyotonense</name>
    <dbReference type="NCBI Taxonomy" id="398843"/>
    <lineage>
        <taxon>Bacteria</taxon>
        <taxon>Bacillati</taxon>
        <taxon>Actinomycetota</taxon>
        <taxon>Actinomycetes</taxon>
        <taxon>Mycobacteriales</taxon>
        <taxon>Nocardiaceae</taxon>
        <taxon>Rhodococcoides</taxon>
    </lineage>
</organism>
<dbReference type="EMBL" id="LVHI01000001">
    <property type="protein sequence ID" value="OAK57517.1"/>
    <property type="molecule type" value="Genomic_DNA"/>
</dbReference>
<gene>
    <name evidence="2" type="ORF">A3K89_01610</name>
</gene>